<dbReference type="Proteomes" id="UP001500325">
    <property type="component" value="Unassembled WGS sequence"/>
</dbReference>
<gene>
    <name evidence="2" type="ORF">GCM10023215_08620</name>
</gene>
<evidence type="ECO:0000313" key="3">
    <source>
        <dbReference type="Proteomes" id="UP001500325"/>
    </source>
</evidence>
<name>A0ABP8W370_9PSEU</name>
<evidence type="ECO:0000313" key="2">
    <source>
        <dbReference type="EMBL" id="GAA4678023.1"/>
    </source>
</evidence>
<feature type="compositionally biased region" description="Polar residues" evidence="1">
    <location>
        <begin position="62"/>
        <end position="75"/>
    </location>
</feature>
<sequence length="75" mass="7821">MCVRAAAPPVKGEERTFLLDGDEVSISATALGPNGSRIGFGEVTGTIRPARQGRPASLPDQALSSRTSAARLTPW</sequence>
<protein>
    <submittedName>
        <fullName evidence="2">Uncharacterized protein</fullName>
    </submittedName>
</protein>
<feature type="region of interest" description="Disordered" evidence="1">
    <location>
        <begin position="48"/>
        <end position="75"/>
    </location>
</feature>
<organism evidence="2 3">
    <name type="scientific">Pseudonocardia yuanmonensis</name>
    <dbReference type="NCBI Taxonomy" id="1095914"/>
    <lineage>
        <taxon>Bacteria</taxon>
        <taxon>Bacillati</taxon>
        <taxon>Actinomycetota</taxon>
        <taxon>Actinomycetes</taxon>
        <taxon>Pseudonocardiales</taxon>
        <taxon>Pseudonocardiaceae</taxon>
        <taxon>Pseudonocardia</taxon>
    </lineage>
</organism>
<keyword evidence="3" id="KW-1185">Reference proteome</keyword>
<proteinExistence type="predicted"/>
<reference evidence="3" key="1">
    <citation type="journal article" date="2019" name="Int. J. Syst. Evol. Microbiol.">
        <title>The Global Catalogue of Microorganisms (GCM) 10K type strain sequencing project: providing services to taxonomists for standard genome sequencing and annotation.</title>
        <authorList>
            <consortium name="The Broad Institute Genomics Platform"/>
            <consortium name="The Broad Institute Genome Sequencing Center for Infectious Disease"/>
            <person name="Wu L."/>
            <person name="Ma J."/>
        </authorList>
    </citation>
    <scope>NUCLEOTIDE SEQUENCE [LARGE SCALE GENOMIC DNA]</scope>
    <source>
        <strain evidence="3">JCM 18055</strain>
    </source>
</reference>
<evidence type="ECO:0000256" key="1">
    <source>
        <dbReference type="SAM" id="MobiDB-lite"/>
    </source>
</evidence>
<dbReference type="EMBL" id="BAABIC010000002">
    <property type="protein sequence ID" value="GAA4678023.1"/>
    <property type="molecule type" value="Genomic_DNA"/>
</dbReference>
<comment type="caution">
    <text evidence="2">The sequence shown here is derived from an EMBL/GenBank/DDBJ whole genome shotgun (WGS) entry which is preliminary data.</text>
</comment>
<dbReference type="InterPro" id="IPR036663">
    <property type="entry name" value="Fumarylacetoacetase_C_sf"/>
</dbReference>
<dbReference type="Gene3D" id="3.90.850.10">
    <property type="entry name" value="Fumarylacetoacetase-like, C-terminal domain"/>
    <property type="match status" value="1"/>
</dbReference>
<accession>A0ABP8W370</accession>